<dbReference type="GO" id="GO:0000139">
    <property type="term" value="C:Golgi membrane"/>
    <property type="evidence" value="ECO:0007669"/>
    <property type="project" value="UniProtKB-SubCell"/>
</dbReference>
<organism evidence="13">
    <name type="scientific">Salpingoeca rosetta (strain ATCC 50818 / BSB-021)</name>
    <dbReference type="NCBI Taxonomy" id="946362"/>
    <lineage>
        <taxon>Eukaryota</taxon>
        <taxon>Choanoflagellata</taxon>
        <taxon>Craspedida</taxon>
        <taxon>Salpingoecidae</taxon>
        <taxon>Salpingoeca</taxon>
    </lineage>
</organism>
<dbReference type="FunCoup" id="F2TW19">
    <property type="interactions" value="1348"/>
</dbReference>
<feature type="transmembrane region" description="Helical" evidence="10">
    <location>
        <begin position="86"/>
        <end position="105"/>
    </location>
</feature>
<feature type="domain" description="T-SNARE coiled-coil homology" evidence="11">
    <location>
        <begin position="16"/>
        <end position="78"/>
    </location>
</feature>
<dbReference type="CDD" id="cd15853">
    <property type="entry name" value="SNARE_Bet1"/>
    <property type="match status" value="1"/>
</dbReference>
<dbReference type="eggNOG" id="KOG3385">
    <property type="taxonomic scope" value="Eukaryota"/>
</dbReference>
<dbReference type="InParanoid" id="F2TW19"/>
<dbReference type="STRING" id="946362.F2TW19"/>
<reference evidence="12" key="1">
    <citation type="submission" date="2009-08" db="EMBL/GenBank/DDBJ databases">
        <title>Annotation of Salpingoeca rosetta.</title>
        <authorList>
            <consortium name="The Broad Institute Genome Sequencing Platform"/>
            <person name="Russ C."/>
            <person name="Cuomo C."/>
            <person name="Burger G."/>
            <person name="Gray M.W."/>
            <person name="Holland P.W.H."/>
            <person name="King N."/>
            <person name="Lang F.B.F."/>
            <person name="Roger A.J."/>
            <person name="Ruiz-Trillo I."/>
            <person name="Young S.K."/>
            <person name="Zeng Q."/>
            <person name="Gargeya S."/>
            <person name="Alvarado L."/>
            <person name="Berlin A."/>
            <person name="Chapman S.B."/>
            <person name="Chen Z."/>
            <person name="Freedman E."/>
            <person name="Gellesch M."/>
            <person name="Goldberg J."/>
            <person name="Griggs A."/>
            <person name="Gujja S."/>
            <person name="Heilman E."/>
            <person name="Heiman D."/>
            <person name="Howarth C."/>
            <person name="Mehta T."/>
            <person name="Neiman D."/>
            <person name="Pearson M."/>
            <person name="Roberts A."/>
            <person name="Saif S."/>
            <person name="Shea T."/>
            <person name="Shenoy N."/>
            <person name="Sisk P."/>
            <person name="Stolte C."/>
            <person name="Sykes S."/>
            <person name="White J."/>
            <person name="Yandava C."/>
            <person name="Haas B."/>
            <person name="Nusbaum C."/>
            <person name="Birren B."/>
        </authorList>
    </citation>
    <scope>NUCLEOTIDE SEQUENCE [LARGE SCALE GENOMIC DNA]</scope>
    <source>
        <strain evidence="12">ATCC 50818</strain>
    </source>
</reference>
<dbReference type="SMART" id="SM00397">
    <property type="entry name" value="t_SNARE"/>
    <property type="match status" value="1"/>
</dbReference>
<dbReference type="GO" id="GO:0015031">
    <property type="term" value="P:protein transport"/>
    <property type="evidence" value="ECO:0007669"/>
    <property type="project" value="UniProtKB-KW"/>
</dbReference>
<name>F2TW19_SALR5</name>
<evidence type="ECO:0000256" key="5">
    <source>
        <dbReference type="ARBA" id="ARBA00022989"/>
    </source>
</evidence>
<evidence type="ECO:0000256" key="7">
    <source>
        <dbReference type="ARBA" id="ARBA00023136"/>
    </source>
</evidence>
<dbReference type="RefSeq" id="XP_004998836.1">
    <property type="nucleotide sequence ID" value="XM_004998779.1"/>
</dbReference>
<dbReference type="SUPFAM" id="SSF58038">
    <property type="entry name" value="SNARE fusion complex"/>
    <property type="match status" value="1"/>
</dbReference>
<dbReference type="KEGG" id="sre:PTSG_00285"/>
<comment type="subcellular location">
    <subcellularLocation>
        <location evidence="8">Endomembrane system</location>
        <topology evidence="8">Single-pass type IV membrane protein</topology>
    </subcellularLocation>
    <subcellularLocation>
        <location evidence="1">Golgi apparatus membrane</location>
    </subcellularLocation>
</comment>
<keyword evidence="13" id="KW-1185">Reference proteome</keyword>
<keyword evidence="5 10" id="KW-1133">Transmembrane helix</keyword>
<evidence type="ECO:0000256" key="3">
    <source>
        <dbReference type="ARBA" id="ARBA00022692"/>
    </source>
</evidence>
<evidence type="ECO:0000256" key="8">
    <source>
        <dbReference type="ARBA" id="ARBA00046280"/>
    </source>
</evidence>
<dbReference type="EMBL" id="GL832955">
    <property type="protein sequence ID" value="EGD72265.1"/>
    <property type="molecule type" value="Genomic_DNA"/>
</dbReference>
<keyword evidence="4" id="KW-0653">Protein transport</keyword>
<keyword evidence="3 10" id="KW-0812">Transmembrane</keyword>
<dbReference type="Proteomes" id="UP000007799">
    <property type="component" value="Unassembled WGS sequence"/>
</dbReference>
<evidence type="ECO:0000259" key="11">
    <source>
        <dbReference type="PROSITE" id="PS50192"/>
    </source>
</evidence>
<evidence type="ECO:0000313" key="12">
    <source>
        <dbReference type="EMBL" id="EGD72265.1"/>
    </source>
</evidence>
<evidence type="ECO:0000256" key="1">
    <source>
        <dbReference type="ARBA" id="ARBA00004394"/>
    </source>
</evidence>
<evidence type="ECO:0000256" key="4">
    <source>
        <dbReference type="ARBA" id="ARBA00022927"/>
    </source>
</evidence>
<feature type="compositionally biased region" description="Low complexity" evidence="9">
    <location>
        <begin position="1"/>
        <end position="12"/>
    </location>
</feature>
<protein>
    <recommendedName>
        <fullName evidence="11">t-SNARE coiled-coil homology domain-containing protein</fullName>
    </recommendedName>
</protein>
<evidence type="ECO:0000256" key="9">
    <source>
        <dbReference type="SAM" id="MobiDB-lite"/>
    </source>
</evidence>
<evidence type="ECO:0000256" key="6">
    <source>
        <dbReference type="ARBA" id="ARBA00023034"/>
    </source>
</evidence>
<dbReference type="InterPro" id="IPR000727">
    <property type="entry name" value="T_SNARE_dom"/>
</dbReference>
<dbReference type="PANTHER" id="PTHR12791">
    <property type="entry name" value="GOLGI SNARE BET1-RELATED"/>
    <property type="match status" value="1"/>
</dbReference>
<dbReference type="Gene3D" id="1.20.5.110">
    <property type="match status" value="1"/>
</dbReference>
<evidence type="ECO:0000256" key="10">
    <source>
        <dbReference type="SAM" id="Phobius"/>
    </source>
</evidence>
<feature type="compositionally biased region" description="Basic and acidic residues" evidence="9">
    <location>
        <begin position="13"/>
        <end position="22"/>
    </location>
</feature>
<evidence type="ECO:0000313" key="13">
    <source>
        <dbReference type="Proteomes" id="UP000007799"/>
    </source>
</evidence>
<accession>F2TW19</accession>
<dbReference type="AlphaFoldDB" id="F2TW19"/>
<dbReference type="PROSITE" id="PS50192">
    <property type="entry name" value="T_SNARE"/>
    <property type="match status" value="1"/>
</dbReference>
<dbReference type="InterPro" id="IPR039899">
    <property type="entry name" value="BET1_SNARE"/>
</dbReference>
<sequence length="106" mass="11679">MRRGGQSSMSSQRTEDLLEGENDKELGSLFSKVSQLKEVTIGIGDEVRRQNSFLDDMSGSFEDTASLLGISMRKVKALTNSSSGRIMCYIVGFAVAVFFVIYVLIK</sequence>
<gene>
    <name evidence="12" type="ORF">PTSG_00285</name>
</gene>
<feature type="region of interest" description="Disordered" evidence="9">
    <location>
        <begin position="1"/>
        <end position="22"/>
    </location>
</feature>
<proteinExistence type="predicted"/>
<keyword evidence="7 10" id="KW-0472">Membrane</keyword>
<dbReference type="OMA" id="ISIEMRS"/>
<keyword evidence="6" id="KW-0333">Golgi apparatus</keyword>
<dbReference type="OrthoDB" id="261831at2759"/>
<keyword evidence="2" id="KW-0813">Transport</keyword>
<evidence type="ECO:0000256" key="2">
    <source>
        <dbReference type="ARBA" id="ARBA00022448"/>
    </source>
</evidence>
<dbReference type="GeneID" id="16067883"/>